<name>A0ABC8QSI1_9AQUA</name>
<dbReference type="EC" id="2.4.1.-" evidence="6"/>
<accession>A0ABC8QSI1</accession>
<comment type="catalytic activity">
    <reaction evidence="4">
        <text>7-deoxyloganetate + UDP-alpha-D-glucose = 7-deoxyloganate + UDP + H(+)</text>
        <dbReference type="Rhea" id="RHEA:39895"/>
        <dbReference type="ChEBI" id="CHEBI:15378"/>
        <dbReference type="ChEBI" id="CHEBI:58223"/>
        <dbReference type="ChEBI" id="CHEBI:58885"/>
        <dbReference type="ChEBI" id="CHEBI:76844"/>
        <dbReference type="ChEBI" id="CHEBI:76846"/>
        <dbReference type="EC" id="2.4.1.323"/>
    </reaction>
</comment>
<dbReference type="InterPro" id="IPR035595">
    <property type="entry name" value="UDP_glycos_trans_CS"/>
</dbReference>
<reference evidence="7 8" key="1">
    <citation type="submission" date="2024-02" db="EMBL/GenBank/DDBJ databases">
        <authorList>
            <person name="Vignale AGUSTIN F."/>
            <person name="Sosa J E."/>
            <person name="Modenutti C."/>
        </authorList>
    </citation>
    <scope>NUCLEOTIDE SEQUENCE [LARGE SCALE GENOMIC DNA]</scope>
</reference>
<dbReference type="InterPro" id="IPR002213">
    <property type="entry name" value="UDP_glucos_trans"/>
</dbReference>
<dbReference type="EMBL" id="CAUOFW020000725">
    <property type="protein sequence ID" value="CAK9135696.1"/>
    <property type="molecule type" value="Genomic_DNA"/>
</dbReference>
<sequence>MANTEETPMNRQEPKLSPHVLIFPVPIQGHINSMLRLAELLCLSDIDVTFLTSDFSYNRIIKHGKVDSRFARYPGFRFETITDGLSDDHPRSGDRLMDVVSSLKNVTGPLFKEMMVAKNLLASENRRPVTCIIADGIFSFAIDFATEKRISIVYFRTTGACSFWAYFRMQELIEADEIPVKGKGMDLLVQSLPGTEGFLRRRDLPGFCRVDDINDPKLQGIKFETRQTARAHAAILNTFEDLEGPILSHIRTQIPNLYSIGPLHSHVKFRLETKTKEFSESLGSLWEEDRSCLTWLDSQPPKSVIYVSFGSIAIMTRDQLLEFWFGLVNSGQRFLWVMRPDSIAGNDGESQIPTELEEATKARGYTVDWAPQEEVLNHPAIGGFVTHSGWNSTIESIVAGVPMICWPYFADQMTNSRFVSEVWEIGLDMKDTCDRVVIEKMVREVMDVKKEEFLERADQLAKLARKSVSEGGSSCCNFERFVEYIRSLIL</sequence>
<dbReference type="AlphaFoldDB" id="A0ABC8QSI1"/>
<dbReference type="PROSITE" id="PS00375">
    <property type="entry name" value="UDPGT"/>
    <property type="match status" value="1"/>
</dbReference>
<dbReference type="GO" id="GO:0102970">
    <property type="term" value="F:7-deoxyloganetic acid glucosyltransferase activity"/>
    <property type="evidence" value="ECO:0007669"/>
    <property type="project" value="UniProtKB-EC"/>
</dbReference>
<evidence type="ECO:0000256" key="6">
    <source>
        <dbReference type="RuleBase" id="RU362057"/>
    </source>
</evidence>
<dbReference type="FunFam" id="3.40.50.2000:FF:000040">
    <property type="entry name" value="UDP-glycosyltransferase 76C1"/>
    <property type="match status" value="1"/>
</dbReference>
<evidence type="ECO:0000256" key="5">
    <source>
        <dbReference type="RuleBase" id="RU003718"/>
    </source>
</evidence>
<dbReference type="PANTHER" id="PTHR11926">
    <property type="entry name" value="GLUCOSYL/GLUCURONOSYL TRANSFERASES"/>
    <property type="match status" value="1"/>
</dbReference>
<dbReference type="PANTHER" id="PTHR11926:SF1392">
    <property type="entry name" value="GLYCOSYLTRANSFERASE"/>
    <property type="match status" value="1"/>
</dbReference>
<evidence type="ECO:0000313" key="8">
    <source>
        <dbReference type="Proteomes" id="UP001642360"/>
    </source>
</evidence>
<comment type="similarity">
    <text evidence="1 5">Belongs to the UDP-glycosyltransferase family.</text>
</comment>
<comment type="caution">
    <text evidence="7">The sequence shown here is derived from an EMBL/GenBank/DDBJ whole genome shotgun (WGS) entry which is preliminary data.</text>
</comment>
<keyword evidence="2 5" id="KW-0328">Glycosyltransferase</keyword>
<dbReference type="Proteomes" id="UP001642360">
    <property type="component" value="Unassembled WGS sequence"/>
</dbReference>
<dbReference type="CDD" id="cd03784">
    <property type="entry name" value="GT1_Gtf-like"/>
    <property type="match status" value="1"/>
</dbReference>
<dbReference type="SUPFAM" id="SSF53756">
    <property type="entry name" value="UDP-Glycosyltransferase/glycogen phosphorylase"/>
    <property type="match status" value="1"/>
</dbReference>
<dbReference type="Gene3D" id="3.40.50.2000">
    <property type="entry name" value="Glycogen Phosphorylase B"/>
    <property type="match status" value="2"/>
</dbReference>
<evidence type="ECO:0000313" key="7">
    <source>
        <dbReference type="EMBL" id="CAK9135696.1"/>
    </source>
</evidence>
<gene>
    <name evidence="7" type="ORF">ILEXP_LOCUS2659</name>
</gene>
<protein>
    <recommendedName>
        <fullName evidence="6">Glycosyltransferase</fullName>
        <ecNumber evidence="6">2.4.1.-</ecNumber>
    </recommendedName>
</protein>
<dbReference type="FunFam" id="3.40.50.2000:FF:000065">
    <property type="entry name" value="Glycosyltransferase"/>
    <property type="match status" value="1"/>
</dbReference>
<keyword evidence="3 5" id="KW-0808">Transferase</keyword>
<organism evidence="7 8">
    <name type="scientific">Ilex paraguariensis</name>
    <name type="common">yerba mate</name>
    <dbReference type="NCBI Taxonomy" id="185542"/>
    <lineage>
        <taxon>Eukaryota</taxon>
        <taxon>Viridiplantae</taxon>
        <taxon>Streptophyta</taxon>
        <taxon>Embryophyta</taxon>
        <taxon>Tracheophyta</taxon>
        <taxon>Spermatophyta</taxon>
        <taxon>Magnoliopsida</taxon>
        <taxon>eudicotyledons</taxon>
        <taxon>Gunneridae</taxon>
        <taxon>Pentapetalae</taxon>
        <taxon>asterids</taxon>
        <taxon>campanulids</taxon>
        <taxon>Aquifoliales</taxon>
        <taxon>Aquifoliaceae</taxon>
        <taxon>Ilex</taxon>
    </lineage>
</organism>
<evidence type="ECO:0000256" key="2">
    <source>
        <dbReference type="ARBA" id="ARBA00022676"/>
    </source>
</evidence>
<dbReference type="GO" id="GO:0035251">
    <property type="term" value="F:UDP-glucosyltransferase activity"/>
    <property type="evidence" value="ECO:0007669"/>
    <property type="project" value="UniProtKB-ARBA"/>
</dbReference>
<proteinExistence type="inferred from homology"/>
<evidence type="ECO:0000256" key="4">
    <source>
        <dbReference type="ARBA" id="ARBA00051827"/>
    </source>
</evidence>
<dbReference type="Pfam" id="PF00201">
    <property type="entry name" value="UDPGT"/>
    <property type="match status" value="1"/>
</dbReference>
<evidence type="ECO:0000256" key="3">
    <source>
        <dbReference type="ARBA" id="ARBA00022679"/>
    </source>
</evidence>
<evidence type="ECO:0000256" key="1">
    <source>
        <dbReference type="ARBA" id="ARBA00009995"/>
    </source>
</evidence>
<keyword evidence="8" id="KW-1185">Reference proteome</keyword>